<evidence type="ECO:0000256" key="1">
    <source>
        <dbReference type="ARBA" id="ARBA00001933"/>
    </source>
</evidence>
<dbReference type="EMBL" id="AXZF01000013">
    <property type="protein sequence ID" value="ERT69754.1"/>
    <property type="molecule type" value="Genomic_DNA"/>
</dbReference>
<proteinExistence type="inferred from homology"/>
<comment type="cofactor">
    <cofactor evidence="1">
        <name>pyridoxal 5'-phosphate</name>
        <dbReference type="ChEBI" id="CHEBI:597326"/>
    </cofactor>
</comment>
<evidence type="ECO:0000256" key="2">
    <source>
        <dbReference type="ARBA" id="ARBA00012224"/>
    </source>
</evidence>
<dbReference type="Proteomes" id="UP000017081">
    <property type="component" value="Unassembled WGS sequence"/>
</dbReference>
<dbReference type="InterPro" id="IPR027619">
    <property type="entry name" value="C-S_lyase_PatB-like"/>
</dbReference>
<dbReference type="InterPro" id="IPR004839">
    <property type="entry name" value="Aminotransferase_I/II_large"/>
</dbReference>
<evidence type="ECO:0000256" key="5">
    <source>
        <dbReference type="ARBA" id="ARBA00037974"/>
    </source>
</evidence>
<evidence type="ECO:0000259" key="6">
    <source>
        <dbReference type="Pfam" id="PF00155"/>
    </source>
</evidence>
<keyword evidence="3" id="KW-0663">Pyridoxal phosphate</keyword>
<feature type="domain" description="Aminotransferase class I/classII large" evidence="6">
    <location>
        <begin position="56"/>
        <end position="388"/>
    </location>
</feature>
<sequence>MNFNNYVERKGSDSRKWSLEGMLEMASYVDENSIPMWVADMDFKAPDFVEKALLERVSHGVFGYNTVGDDYYNSVIFWLKNKNNWDIEKSWIVPTSGVVPALCYAIQAFTEPGDGVIVQNPVYPPFKGSVELNNRKVVNNSLKLIQDRYEIDFKDLEEKLKDSKNKMLILCNPHNPVGRVWSENELKNIIELCLKYKKIVVSDEIHSDLILFNNKFTSMGILNSKIHDYLVVCTSISKTFNLAGLKASNIIIPNNNLREKFINEMFKVAAKPVPNIFGAIGVKSCYSKEGEDWLNNLLEYLEENYLFLKKYLEERIPKVKCLPIEGTYLAWIDFRELNLDEKELKNKLEKEAKIVIDGGEIFGNEGKEFIRLNFACHKSILEEALKRLERALKN</sequence>
<dbReference type="InterPro" id="IPR015422">
    <property type="entry name" value="PyrdxlP-dep_Trfase_small"/>
</dbReference>
<dbReference type="Gene3D" id="3.90.1150.10">
    <property type="entry name" value="Aspartate Aminotransferase, domain 1"/>
    <property type="match status" value="1"/>
</dbReference>
<dbReference type="EC" id="4.4.1.13" evidence="2"/>
<organism evidence="7 8">
    <name type="scientific">Cetobacterium somerae ATCC BAA-474</name>
    <dbReference type="NCBI Taxonomy" id="1319815"/>
    <lineage>
        <taxon>Bacteria</taxon>
        <taxon>Fusobacteriati</taxon>
        <taxon>Fusobacteriota</taxon>
        <taxon>Fusobacteriia</taxon>
        <taxon>Fusobacteriales</taxon>
        <taxon>Fusobacteriaceae</taxon>
        <taxon>Cetobacterium</taxon>
    </lineage>
</organism>
<keyword evidence="8" id="KW-1185">Reference proteome</keyword>
<dbReference type="PANTHER" id="PTHR43525:SF1">
    <property type="entry name" value="PROTEIN MALY"/>
    <property type="match status" value="1"/>
</dbReference>
<evidence type="ECO:0000256" key="4">
    <source>
        <dbReference type="ARBA" id="ARBA00023239"/>
    </source>
</evidence>
<dbReference type="InterPro" id="IPR051798">
    <property type="entry name" value="Class-II_PLP-Dep_Aminotrans"/>
</dbReference>
<dbReference type="STRING" id="1319815.HMPREF0202_00335"/>
<dbReference type="InterPro" id="IPR015424">
    <property type="entry name" value="PyrdxlP-dep_Trfase"/>
</dbReference>
<gene>
    <name evidence="7" type="ORF">HMPREF0202_00335</name>
</gene>
<keyword evidence="4" id="KW-0456">Lyase</keyword>
<dbReference type="GO" id="GO:0047804">
    <property type="term" value="F:cysteine-S-conjugate beta-lyase activity"/>
    <property type="evidence" value="ECO:0007669"/>
    <property type="project" value="UniProtKB-EC"/>
</dbReference>
<comment type="similarity">
    <text evidence="5">Belongs to the class-II pyridoxal-phosphate-dependent aminotransferase family. MalY/PatB cystathionine beta-lyase subfamily.</text>
</comment>
<dbReference type="PANTHER" id="PTHR43525">
    <property type="entry name" value="PROTEIN MALY"/>
    <property type="match status" value="1"/>
</dbReference>
<evidence type="ECO:0000256" key="3">
    <source>
        <dbReference type="ARBA" id="ARBA00022898"/>
    </source>
</evidence>
<dbReference type="InterPro" id="IPR015421">
    <property type="entry name" value="PyrdxlP-dep_Trfase_major"/>
</dbReference>
<dbReference type="NCBIfam" id="TIGR04350">
    <property type="entry name" value="C_S_lyase_PatB"/>
    <property type="match status" value="1"/>
</dbReference>
<comment type="caution">
    <text evidence="7">The sequence shown here is derived from an EMBL/GenBank/DDBJ whole genome shotgun (WGS) entry which is preliminary data.</text>
</comment>
<dbReference type="CDD" id="cd00609">
    <property type="entry name" value="AAT_like"/>
    <property type="match status" value="1"/>
</dbReference>
<dbReference type="eggNOG" id="COG1168">
    <property type="taxonomic scope" value="Bacteria"/>
</dbReference>
<dbReference type="HOGENOM" id="CLU_017584_15_0_0"/>
<dbReference type="PATRIC" id="fig|1319815.3.peg.321"/>
<dbReference type="SUPFAM" id="SSF53383">
    <property type="entry name" value="PLP-dependent transferases"/>
    <property type="match status" value="1"/>
</dbReference>
<dbReference type="Pfam" id="PF00155">
    <property type="entry name" value="Aminotran_1_2"/>
    <property type="match status" value="1"/>
</dbReference>
<protein>
    <recommendedName>
        <fullName evidence="2">cysteine-S-conjugate beta-lyase</fullName>
        <ecNumber evidence="2">4.4.1.13</ecNumber>
    </recommendedName>
</protein>
<accession>U7VF53</accession>
<dbReference type="GO" id="GO:0030170">
    <property type="term" value="F:pyridoxal phosphate binding"/>
    <property type="evidence" value="ECO:0007669"/>
    <property type="project" value="InterPro"/>
</dbReference>
<reference evidence="7 8" key="1">
    <citation type="submission" date="2013-08" db="EMBL/GenBank/DDBJ databases">
        <authorList>
            <person name="Weinstock G."/>
            <person name="Sodergren E."/>
            <person name="Wylie T."/>
            <person name="Fulton L."/>
            <person name="Fulton R."/>
            <person name="Fronick C."/>
            <person name="O'Laughlin M."/>
            <person name="Godfrey J."/>
            <person name="Miner T."/>
            <person name="Herter B."/>
            <person name="Appelbaum E."/>
            <person name="Cordes M."/>
            <person name="Lek S."/>
            <person name="Wollam A."/>
            <person name="Pepin K.H."/>
            <person name="Palsikar V.B."/>
            <person name="Mitreva M."/>
            <person name="Wilson R.K."/>
        </authorList>
    </citation>
    <scope>NUCLEOTIDE SEQUENCE [LARGE SCALE GENOMIC DNA]</scope>
    <source>
        <strain evidence="7 8">ATCC BAA-474</strain>
    </source>
</reference>
<evidence type="ECO:0000313" key="7">
    <source>
        <dbReference type="EMBL" id="ERT69754.1"/>
    </source>
</evidence>
<evidence type="ECO:0000313" key="8">
    <source>
        <dbReference type="Proteomes" id="UP000017081"/>
    </source>
</evidence>
<dbReference type="RefSeq" id="WP_023049884.1">
    <property type="nucleotide sequence ID" value="NZ_CP173062.2"/>
</dbReference>
<dbReference type="Gene3D" id="3.40.640.10">
    <property type="entry name" value="Type I PLP-dependent aspartate aminotransferase-like (Major domain)"/>
    <property type="match status" value="1"/>
</dbReference>
<dbReference type="AlphaFoldDB" id="U7VF53"/>
<name>U7VF53_9FUSO</name>